<gene>
    <name evidence="15" type="ORF">HMPREF1541_01323</name>
</gene>
<dbReference type="GO" id="GO:0043175">
    <property type="term" value="F:RNA polymerase core enzyme binding"/>
    <property type="evidence" value="ECO:0007669"/>
    <property type="project" value="UniProtKB-UniRule"/>
</dbReference>
<evidence type="ECO:0000256" key="6">
    <source>
        <dbReference type="ARBA" id="ARBA00022833"/>
    </source>
</evidence>
<dbReference type="Proteomes" id="UP000030752">
    <property type="component" value="Unassembled WGS sequence"/>
</dbReference>
<evidence type="ECO:0000256" key="8">
    <source>
        <dbReference type="ARBA" id="ARBA00023242"/>
    </source>
</evidence>
<evidence type="ECO:0000256" key="1">
    <source>
        <dbReference type="ARBA" id="ARBA00004123"/>
    </source>
</evidence>
<dbReference type="PANTHER" id="PTHR14732">
    <property type="entry name" value="RNA POLYMERASE II SUBUNIT B1 CTD PHOSPHATASE RPAP2-RELATED"/>
    <property type="match status" value="1"/>
</dbReference>
<dbReference type="RefSeq" id="XP_008711845.1">
    <property type="nucleotide sequence ID" value="XM_008713623.1"/>
</dbReference>
<sequence>MTTDRFRETAVRHARILEDQKRVKAQVTDLILECFDLPSKPDVGPVNPIPADAKIFGKALSLFQPTDFDELVSERNIDDRCGYALCPKPNQKARNGGNKVWNGKGGKDFRLIDRAVVERWCSDSCKARGEFVKGQLSTEPAWLRDVTDTKVTLLDDVKNTADLSMAIRDMSIDATAKDDITAKLKELSLERGDGGVEAKTGDFAIVEKESTRASEPPQPGGQDTIEGHDPRKVRFGNA</sequence>
<comment type="function">
    <text evidence="12">Putative RNA polymerase II subunit B1 C-terminal domain (CTD) phosphatase involved in RNA polymerase II transcription regulation.</text>
</comment>
<evidence type="ECO:0000256" key="5">
    <source>
        <dbReference type="ARBA" id="ARBA00022801"/>
    </source>
</evidence>
<dbReference type="OrthoDB" id="2590500at2759"/>
<dbReference type="HOGENOM" id="CLU_049331_1_0_1"/>
<comment type="catalytic activity">
    <reaction evidence="9 12">
        <text>O-phospho-L-seryl-[protein] + H2O = L-seryl-[protein] + phosphate</text>
        <dbReference type="Rhea" id="RHEA:20629"/>
        <dbReference type="Rhea" id="RHEA-COMP:9863"/>
        <dbReference type="Rhea" id="RHEA-COMP:11604"/>
        <dbReference type="ChEBI" id="CHEBI:15377"/>
        <dbReference type="ChEBI" id="CHEBI:29999"/>
        <dbReference type="ChEBI" id="CHEBI:43474"/>
        <dbReference type="ChEBI" id="CHEBI:83421"/>
        <dbReference type="EC" id="3.1.3.16"/>
    </reaction>
</comment>
<accession>W2SGK3</accession>
<keyword evidence="5 12" id="KW-0378">Hydrolase</keyword>
<comment type="similarity">
    <text evidence="2 11 12">Belongs to the RPAP2 family.</text>
</comment>
<keyword evidence="4 12" id="KW-0863">Zinc-finger</keyword>
<evidence type="ECO:0000313" key="15">
    <source>
        <dbReference type="EMBL" id="ETN47133.1"/>
    </source>
</evidence>
<dbReference type="eggNOG" id="ENOG502SNTP">
    <property type="taxonomic scope" value="Eukaryota"/>
</dbReference>
<feature type="region of interest" description="Disordered" evidence="13">
    <location>
        <begin position="207"/>
        <end position="238"/>
    </location>
</feature>
<keyword evidence="6 12" id="KW-0862">Zinc</keyword>
<keyword evidence="8 12" id="KW-0539">Nucleus</keyword>
<dbReference type="STRING" id="1220924.W2SGK3"/>
<dbReference type="PANTHER" id="PTHR14732:SF0">
    <property type="entry name" value="RNA POLYMERASE II SUBUNIT B1 CTD PHOSPHATASE RPAP2-RELATED"/>
    <property type="match status" value="1"/>
</dbReference>
<dbReference type="InterPro" id="IPR007308">
    <property type="entry name" value="Rtr1/RPAP2_dom"/>
</dbReference>
<dbReference type="GO" id="GO:0005634">
    <property type="term" value="C:nucleus"/>
    <property type="evidence" value="ECO:0007669"/>
    <property type="project" value="UniProtKB-SubCell"/>
</dbReference>
<dbReference type="GeneID" id="19968662"/>
<evidence type="ECO:0000256" key="2">
    <source>
        <dbReference type="ARBA" id="ARBA00005676"/>
    </source>
</evidence>
<dbReference type="EC" id="3.1.3.16" evidence="12"/>
<proteinExistence type="inferred from homology"/>
<feature type="domain" description="RTR1-type" evidence="14">
    <location>
        <begin position="58"/>
        <end position="145"/>
    </location>
</feature>
<dbReference type="Gene3D" id="1.25.40.820">
    <property type="match status" value="1"/>
</dbReference>
<dbReference type="Pfam" id="PF04181">
    <property type="entry name" value="RPAP2_Rtr1"/>
    <property type="match status" value="1"/>
</dbReference>
<evidence type="ECO:0000256" key="3">
    <source>
        <dbReference type="ARBA" id="ARBA00022723"/>
    </source>
</evidence>
<evidence type="ECO:0000256" key="4">
    <source>
        <dbReference type="ARBA" id="ARBA00022771"/>
    </source>
</evidence>
<dbReference type="GO" id="GO:0008270">
    <property type="term" value="F:zinc ion binding"/>
    <property type="evidence" value="ECO:0007669"/>
    <property type="project" value="UniProtKB-KW"/>
</dbReference>
<organism evidence="15 16">
    <name type="scientific">Cyphellophora europaea (strain CBS 101466)</name>
    <name type="common">Phialophora europaea</name>
    <dbReference type="NCBI Taxonomy" id="1220924"/>
    <lineage>
        <taxon>Eukaryota</taxon>
        <taxon>Fungi</taxon>
        <taxon>Dikarya</taxon>
        <taxon>Ascomycota</taxon>
        <taxon>Pezizomycotina</taxon>
        <taxon>Eurotiomycetes</taxon>
        <taxon>Chaetothyriomycetidae</taxon>
        <taxon>Chaetothyriales</taxon>
        <taxon>Cyphellophoraceae</taxon>
        <taxon>Cyphellophora</taxon>
    </lineage>
</organism>
<dbReference type="PROSITE" id="PS51479">
    <property type="entry name" value="ZF_RTR1"/>
    <property type="match status" value="1"/>
</dbReference>
<keyword evidence="7 12" id="KW-0904">Protein phosphatase</keyword>
<evidence type="ECO:0000256" key="9">
    <source>
        <dbReference type="ARBA" id="ARBA00047761"/>
    </source>
</evidence>
<comment type="subcellular location">
    <subcellularLocation>
        <location evidence="1 12">Nucleus</location>
    </subcellularLocation>
</comment>
<evidence type="ECO:0000256" key="10">
    <source>
        <dbReference type="ARBA" id="ARBA00048336"/>
    </source>
</evidence>
<dbReference type="GO" id="GO:0008420">
    <property type="term" value="F:RNA polymerase II CTD heptapeptide repeat phosphatase activity"/>
    <property type="evidence" value="ECO:0007669"/>
    <property type="project" value="UniProtKB-UniRule"/>
</dbReference>
<evidence type="ECO:0000256" key="11">
    <source>
        <dbReference type="PROSITE-ProRule" id="PRU00812"/>
    </source>
</evidence>
<evidence type="ECO:0000256" key="12">
    <source>
        <dbReference type="RuleBase" id="RU367080"/>
    </source>
</evidence>
<dbReference type="InParanoid" id="W2SGK3"/>
<evidence type="ECO:0000259" key="14">
    <source>
        <dbReference type="PROSITE" id="PS51479"/>
    </source>
</evidence>
<dbReference type="EMBL" id="KB822711">
    <property type="protein sequence ID" value="ETN47133.1"/>
    <property type="molecule type" value="Genomic_DNA"/>
</dbReference>
<dbReference type="InterPro" id="IPR039693">
    <property type="entry name" value="Rtr1/RPAP2"/>
</dbReference>
<comment type="catalytic activity">
    <reaction evidence="10 12">
        <text>O-phospho-L-threonyl-[protein] + H2O = L-threonyl-[protein] + phosphate</text>
        <dbReference type="Rhea" id="RHEA:47004"/>
        <dbReference type="Rhea" id="RHEA-COMP:11060"/>
        <dbReference type="Rhea" id="RHEA-COMP:11605"/>
        <dbReference type="ChEBI" id="CHEBI:15377"/>
        <dbReference type="ChEBI" id="CHEBI:30013"/>
        <dbReference type="ChEBI" id="CHEBI:43474"/>
        <dbReference type="ChEBI" id="CHEBI:61977"/>
        <dbReference type="EC" id="3.1.3.16"/>
    </reaction>
</comment>
<evidence type="ECO:0000256" key="7">
    <source>
        <dbReference type="ARBA" id="ARBA00022912"/>
    </source>
</evidence>
<name>W2SGK3_CYPE1</name>
<reference evidence="15 16" key="1">
    <citation type="submission" date="2013-03" db="EMBL/GenBank/DDBJ databases">
        <title>The Genome Sequence of Phialophora europaea CBS 101466.</title>
        <authorList>
            <consortium name="The Broad Institute Genomics Platform"/>
            <person name="Cuomo C."/>
            <person name="de Hoog S."/>
            <person name="Gorbushina A."/>
            <person name="Walker B."/>
            <person name="Young S.K."/>
            <person name="Zeng Q."/>
            <person name="Gargeya S."/>
            <person name="Fitzgerald M."/>
            <person name="Haas B."/>
            <person name="Abouelleil A."/>
            <person name="Allen A.W."/>
            <person name="Alvarado L."/>
            <person name="Arachchi H.M."/>
            <person name="Berlin A.M."/>
            <person name="Chapman S.B."/>
            <person name="Gainer-Dewar J."/>
            <person name="Goldberg J."/>
            <person name="Griggs A."/>
            <person name="Gujja S."/>
            <person name="Hansen M."/>
            <person name="Howarth C."/>
            <person name="Imamovic A."/>
            <person name="Ireland A."/>
            <person name="Larimer J."/>
            <person name="McCowan C."/>
            <person name="Murphy C."/>
            <person name="Pearson M."/>
            <person name="Poon T.W."/>
            <person name="Priest M."/>
            <person name="Roberts A."/>
            <person name="Saif S."/>
            <person name="Shea T."/>
            <person name="Sisk P."/>
            <person name="Sykes S."/>
            <person name="Wortman J."/>
            <person name="Nusbaum C."/>
            <person name="Birren B."/>
        </authorList>
    </citation>
    <scope>NUCLEOTIDE SEQUENCE [LARGE SCALE GENOMIC DNA]</scope>
    <source>
        <strain evidence="15 16">CBS 101466</strain>
    </source>
</reference>
<dbReference type="GO" id="GO:0005737">
    <property type="term" value="C:cytoplasm"/>
    <property type="evidence" value="ECO:0007669"/>
    <property type="project" value="TreeGrafter"/>
</dbReference>
<keyword evidence="3 12" id="KW-0479">Metal-binding</keyword>
<evidence type="ECO:0000313" key="16">
    <source>
        <dbReference type="Proteomes" id="UP000030752"/>
    </source>
</evidence>
<keyword evidence="16" id="KW-1185">Reference proteome</keyword>
<dbReference type="VEuPathDB" id="FungiDB:HMPREF1541_01323"/>
<protein>
    <recommendedName>
        <fullName evidence="12">RNA polymerase II subunit B1 CTD phosphatase RPAP2 homolog</fullName>
        <ecNumber evidence="12">3.1.3.16</ecNumber>
    </recommendedName>
</protein>
<dbReference type="AlphaFoldDB" id="W2SGK3"/>
<evidence type="ECO:0000256" key="13">
    <source>
        <dbReference type="SAM" id="MobiDB-lite"/>
    </source>
</evidence>
<dbReference type="InterPro" id="IPR038534">
    <property type="entry name" value="Rtr1/RPAP2_sf"/>
</dbReference>
<dbReference type="FunCoup" id="W2SGK3">
    <property type="interactions" value="324"/>
</dbReference>